<organism evidence="2 3">
    <name type="scientific">Mycolicibacterium agri</name>
    <name type="common">Mycobacterium agri</name>
    <dbReference type="NCBI Taxonomy" id="36811"/>
    <lineage>
        <taxon>Bacteria</taxon>
        <taxon>Bacillati</taxon>
        <taxon>Actinomycetota</taxon>
        <taxon>Actinomycetes</taxon>
        <taxon>Mycobacteriales</taxon>
        <taxon>Mycobacteriaceae</taxon>
        <taxon>Mycolicibacterium</taxon>
    </lineage>
</organism>
<evidence type="ECO:0000313" key="4">
    <source>
        <dbReference type="Proteomes" id="UP000465302"/>
    </source>
</evidence>
<gene>
    <name evidence="2" type="ORF">CQY20_22060</name>
    <name evidence="1" type="ORF">MAGR_49340</name>
</gene>
<reference evidence="2 3" key="1">
    <citation type="submission" date="2017-10" db="EMBL/GenBank/DDBJ databases">
        <title>The new phylogeny of genus Mycobacterium.</title>
        <authorList>
            <person name="Tortoli E."/>
            <person name="Trovato A."/>
            <person name="Cirillo D.M."/>
        </authorList>
    </citation>
    <scope>NUCLEOTIDE SEQUENCE [LARGE SCALE GENOMIC DNA]</scope>
    <source>
        <strain evidence="2 3">CCUG37673</strain>
    </source>
</reference>
<proteinExistence type="predicted"/>
<dbReference type="Proteomes" id="UP000220914">
    <property type="component" value="Unassembled WGS sequence"/>
</dbReference>
<evidence type="ECO:0000313" key="1">
    <source>
        <dbReference type="EMBL" id="GFG53493.1"/>
    </source>
</evidence>
<evidence type="ECO:0000313" key="3">
    <source>
        <dbReference type="Proteomes" id="UP000220914"/>
    </source>
</evidence>
<reference evidence="1" key="3">
    <citation type="submission" date="2020-02" db="EMBL/GenBank/DDBJ databases">
        <authorList>
            <person name="Matsumoto Y."/>
            <person name="Motooka D."/>
            <person name="Nakamura S."/>
        </authorList>
    </citation>
    <scope>NUCLEOTIDE SEQUENCE</scope>
    <source>
        <strain evidence="1">JCM 6377</strain>
    </source>
</reference>
<protein>
    <submittedName>
        <fullName evidence="2">Uncharacterized protein</fullName>
    </submittedName>
</protein>
<dbReference type="AlphaFoldDB" id="A0A2A7MVL8"/>
<reference evidence="1 4" key="2">
    <citation type="journal article" date="2019" name="Emerg. Microbes Infect.">
        <title>Comprehensive subspecies identification of 175 nontuberculous mycobacteria species based on 7547 genomic profiles.</title>
        <authorList>
            <person name="Matsumoto Y."/>
            <person name="Kinjo T."/>
            <person name="Motooka D."/>
            <person name="Nabeya D."/>
            <person name="Jung N."/>
            <person name="Uechi K."/>
            <person name="Horii T."/>
            <person name="Iida T."/>
            <person name="Fujita J."/>
            <person name="Nakamura S."/>
        </authorList>
    </citation>
    <scope>NUCLEOTIDE SEQUENCE [LARGE SCALE GENOMIC DNA]</scope>
    <source>
        <strain evidence="1 4">JCM 6377</strain>
    </source>
</reference>
<sequence length="140" mass="15916">MAEDVEKLRRLEGEVRATVKARTDLEQRFANPEALRSATARAYRDRDAVTSPLLEEARRKVAADIAALHEEWRQPDQIARNIERLGAVLDEAPVHIREHRDAIVDELPEAYRGRARIAERLRSAGLESLLPEERECDGQG</sequence>
<dbReference type="Proteomes" id="UP000465302">
    <property type="component" value="Unassembled WGS sequence"/>
</dbReference>
<dbReference type="EMBL" id="BLKS01000001">
    <property type="protein sequence ID" value="GFG53493.1"/>
    <property type="molecule type" value="Genomic_DNA"/>
</dbReference>
<evidence type="ECO:0000313" key="2">
    <source>
        <dbReference type="EMBL" id="PEG35361.1"/>
    </source>
</evidence>
<dbReference type="RefSeq" id="WP_097942218.1">
    <property type="nucleotide sequence ID" value="NZ_BLKS01000001.1"/>
</dbReference>
<accession>A0A2A7MVL8</accession>
<dbReference type="OrthoDB" id="4731090at2"/>
<name>A0A2A7MVL8_MYCAG</name>
<dbReference type="EMBL" id="PDCP01000046">
    <property type="protein sequence ID" value="PEG35361.1"/>
    <property type="molecule type" value="Genomic_DNA"/>
</dbReference>
<keyword evidence="3" id="KW-1185">Reference proteome</keyword>
<comment type="caution">
    <text evidence="2">The sequence shown here is derived from an EMBL/GenBank/DDBJ whole genome shotgun (WGS) entry which is preliminary data.</text>
</comment>